<dbReference type="Pfam" id="PF11692">
    <property type="entry name" value="DUF3289"/>
    <property type="match status" value="1"/>
</dbReference>
<dbReference type="EMBL" id="JBHSUB010000007">
    <property type="protein sequence ID" value="MFC6377717.1"/>
    <property type="molecule type" value="Genomic_DNA"/>
</dbReference>
<comment type="caution">
    <text evidence="1">The sequence shown here is derived from an EMBL/GenBank/DDBJ whole genome shotgun (WGS) entry which is preliminary data.</text>
</comment>
<dbReference type="Proteomes" id="UP001596230">
    <property type="component" value="Unassembled WGS sequence"/>
</dbReference>
<accession>A0ABW1VZD5</accession>
<gene>
    <name evidence="1" type="ORF">ACFP9W_06370</name>
</gene>
<evidence type="ECO:0000313" key="2">
    <source>
        <dbReference type="Proteomes" id="UP001596230"/>
    </source>
</evidence>
<reference evidence="2" key="1">
    <citation type="journal article" date="2019" name="Int. J. Syst. Evol. Microbiol.">
        <title>The Global Catalogue of Microorganisms (GCM) 10K type strain sequencing project: providing services to taxonomists for standard genome sequencing and annotation.</title>
        <authorList>
            <consortium name="The Broad Institute Genomics Platform"/>
            <consortium name="The Broad Institute Genome Sequencing Center for Infectious Disease"/>
            <person name="Wu L."/>
            <person name="Ma J."/>
        </authorList>
    </citation>
    <scope>NUCLEOTIDE SEQUENCE [LARGE SCALE GENOMIC DNA]</scope>
    <source>
        <strain evidence="2">CGMCC 1.18518</strain>
    </source>
</reference>
<dbReference type="InterPro" id="IPR017483">
    <property type="entry name" value="CHP03034"/>
</dbReference>
<organism evidence="1 2">
    <name type="scientific">Tatumella terrea</name>
    <dbReference type="NCBI Taxonomy" id="419007"/>
    <lineage>
        <taxon>Bacteria</taxon>
        <taxon>Pseudomonadati</taxon>
        <taxon>Pseudomonadota</taxon>
        <taxon>Gammaproteobacteria</taxon>
        <taxon>Enterobacterales</taxon>
        <taxon>Erwiniaceae</taxon>
        <taxon>Tatumella</taxon>
    </lineage>
</organism>
<evidence type="ECO:0000313" key="1">
    <source>
        <dbReference type="EMBL" id="MFC6377717.1"/>
    </source>
</evidence>
<sequence length="49" mass="5683">MAALQFPDTLFKTQKWMDDYGASDMHCGDLTEAQLKSQYRLNYISVFGF</sequence>
<name>A0ABW1VZD5_9GAMM</name>
<keyword evidence="2" id="KW-1185">Reference proteome</keyword>
<protein>
    <submittedName>
        <fullName evidence="1">DUF3289 family protein</fullName>
    </submittedName>
</protein>
<proteinExistence type="predicted"/>
<dbReference type="RefSeq" id="WP_212713372.1">
    <property type="nucleotide sequence ID" value="NZ_BAAAFX010000014.1"/>
</dbReference>